<accession>A0A699XJ59</accession>
<name>A0A699XJ59_TANCI</name>
<reference evidence="1" key="1">
    <citation type="journal article" date="2019" name="Sci. Rep.">
        <title>Draft genome of Tanacetum cinerariifolium, the natural source of mosquito coil.</title>
        <authorList>
            <person name="Yamashiro T."/>
            <person name="Shiraishi A."/>
            <person name="Satake H."/>
            <person name="Nakayama K."/>
        </authorList>
    </citation>
    <scope>NUCLEOTIDE SEQUENCE</scope>
</reference>
<comment type="caution">
    <text evidence="1">The sequence shown here is derived from an EMBL/GenBank/DDBJ whole genome shotgun (WGS) entry which is preliminary data.</text>
</comment>
<organism evidence="1">
    <name type="scientific">Tanacetum cinerariifolium</name>
    <name type="common">Dalmatian daisy</name>
    <name type="synonym">Chrysanthemum cinerariifolium</name>
    <dbReference type="NCBI Taxonomy" id="118510"/>
    <lineage>
        <taxon>Eukaryota</taxon>
        <taxon>Viridiplantae</taxon>
        <taxon>Streptophyta</taxon>
        <taxon>Embryophyta</taxon>
        <taxon>Tracheophyta</taxon>
        <taxon>Spermatophyta</taxon>
        <taxon>Magnoliopsida</taxon>
        <taxon>eudicotyledons</taxon>
        <taxon>Gunneridae</taxon>
        <taxon>Pentapetalae</taxon>
        <taxon>asterids</taxon>
        <taxon>campanulids</taxon>
        <taxon>Asterales</taxon>
        <taxon>Asteraceae</taxon>
        <taxon>Asteroideae</taxon>
        <taxon>Anthemideae</taxon>
        <taxon>Anthemidinae</taxon>
        <taxon>Tanacetum</taxon>
    </lineage>
</organism>
<proteinExistence type="predicted"/>
<evidence type="ECO:0000313" key="1">
    <source>
        <dbReference type="EMBL" id="GFD57876.1"/>
    </source>
</evidence>
<sequence length="44" mass="4861">MTQHVSGDARGLARRLADRRVNQCTLFIPDAGLAARLIIDLEIL</sequence>
<dbReference type="AlphaFoldDB" id="A0A699XJ59"/>
<protein>
    <submittedName>
        <fullName evidence="1">Uncharacterized protein</fullName>
    </submittedName>
</protein>
<feature type="non-terminal residue" evidence="1">
    <location>
        <position position="44"/>
    </location>
</feature>
<dbReference type="EMBL" id="BKCJ011846032">
    <property type="protein sequence ID" value="GFD57876.1"/>
    <property type="molecule type" value="Genomic_DNA"/>
</dbReference>
<gene>
    <name evidence="1" type="ORF">Tci_929845</name>
</gene>